<evidence type="ECO:0000313" key="1">
    <source>
        <dbReference type="EMBL" id="MBX72307.1"/>
    </source>
</evidence>
<sequence length="23" mass="2920">MFKYLWIFYLLKMLVLFDLMCST</sequence>
<proteinExistence type="predicted"/>
<dbReference type="EMBL" id="GGEC01091823">
    <property type="protein sequence ID" value="MBX72307.1"/>
    <property type="molecule type" value="Transcribed_RNA"/>
</dbReference>
<name>A0A2P2QZD2_RHIMU</name>
<accession>A0A2P2QZD2</accession>
<dbReference type="AlphaFoldDB" id="A0A2P2QZD2"/>
<reference evidence="1" key="1">
    <citation type="submission" date="2018-02" db="EMBL/GenBank/DDBJ databases">
        <title>Rhizophora mucronata_Transcriptome.</title>
        <authorList>
            <person name="Meera S.P."/>
            <person name="Sreeshan A."/>
            <person name="Augustine A."/>
        </authorList>
    </citation>
    <scope>NUCLEOTIDE SEQUENCE</scope>
    <source>
        <tissue evidence="1">Leaf</tissue>
    </source>
</reference>
<organism evidence="1">
    <name type="scientific">Rhizophora mucronata</name>
    <name type="common">Asiatic mangrove</name>
    <dbReference type="NCBI Taxonomy" id="61149"/>
    <lineage>
        <taxon>Eukaryota</taxon>
        <taxon>Viridiplantae</taxon>
        <taxon>Streptophyta</taxon>
        <taxon>Embryophyta</taxon>
        <taxon>Tracheophyta</taxon>
        <taxon>Spermatophyta</taxon>
        <taxon>Magnoliopsida</taxon>
        <taxon>eudicotyledons</taxon>
        <taxon>Gunneridae</taxon>
        <taxon>Pentapetalae</taxon>
        <taxon>rosids</taxon>
        <taxon>fabids</taxon>
        <taxon>Malpighiales</taxon>
        <taxon>Rhizophoraceae</taxon>
        <taxon>Rhizophora</taxon>
    </lineage>
</organism>
<protein>
    <submittedName>
        <fullName evidence="1">Uncharacterized protein</fullName>
    </submittedName>
</protein>